<gene>
    <name evidence="1" type="ORF">ACFSFW_01590</name>
</gene>
<dbReference type="Pfam" id="PF14179">
    <property type="entry name" value="YppG"/>
    <property type="match status" value="1"/>
</dbReference>
<accession>A0ABW4MHA5</accession>
<protein>
    <submittedName>
        <fullName evidence="1">YppG family protein</fullName>
    </submittedName>
</protein>
<evidence type="ECO:0000313" key="1">
    <source>
        <dbReference type="EMBL" id="MFD1777374.1"/>
    </source>
</evidence>
<sequence length="133" mass="15188">MYQNFRRNKYAARPYGNSWPYYGQPTYQQFYGGGYQSNWNQYNPPTYMHYNMNSYPGYAPYGHQTPYSNPYPTPNPIGSDQMKAKGAGGILNQFKKKDGTYDINKMMDTAGQMVGAVNQVNSIVKGLTKTFKV</sequence>
<keyword evidence="2" id="KW-1185">Reference proteome</keyword>
<comment type="caution">
    <text evidence="1">The sequence shown here is derived from an EMBL/GenBank/DDBJ whole genome shotgun (WGS) entry which is preliminary data.</text>
</comment>
<dbReference type="EMBL" id="JBHUEK010000004">
    <property type="protein sequence ID" value="MFD1777374.1"/>
    <property type="molecule type" value="Genomic_DNA"/>
</dbReference>
<name>A0ABW4MHA5_9BACI</name>
<dbReference type="InterPro" id="IPR025555">
    <property type="entry name" value="YppG"/>
</dbReference>
<dbReference type="Proteomes" id="UP001597227">
    <property type="component" value="Unassembled WGS sequence"/>
</dbReference>
<reference evidence="2" key="1">
    <citation type="journal article" date="2019" name="Int. J. Syst. Evol. Microbiol.">
        <title>The Global Catalogue of Microorganisms (GCM) 10K type strain sequencing project: providing services to taxonomists for standard genome sequencing and annotation.</title>
        <authorList>
            <consortium name="The Broad Institute Genomics Platform"/>
            <consortium name="The Broad Institute Genome Sequencing Center for Infectious Disease"/>
            <person name="Wu L."/>
            <person name="Ma J."/>
        </authorList>
    </citation>
    <scope>NUCLEOTIDE SEQUENCE [LARGE SCALE GENOMIC DNA]</scope>
    <source>
        <strain evidence="2">CCUG 15531</strain>
    </source>
</reference>
<dbReference type="RefSeq" id="WP_304219021.1">
    <property type="nucleotide sequence ID" value="NZ_JBHUEK010000004.1"/>
</dbReference>
<organism evidence="1 2">
    <name type="scientific">Fredinandcohnia salidurans</name>
    <dbReference type="NCBI Taxonomy" id="2595041"/>
    <lineage>
        <taxon>Bacteria</taxon>
        <taxon>Bacillati</taxon>
        <taxon>Bacillota</taxon>
        <taxon>Bacilli</taxon>
        <taxon>Bacillales</taxon>
        <taxon>Bacillaceae</taxon>
        <taxon>Fredinandcohnia</taxon>
    </lineage>
</organism>
<proteinExistence type="predicted"/>
<evidence type="ECO:0000313" key="2">
    <source>
        <dbReference type="Proteomes" id="UP001597227"/>
    </source>
</evidence>